<protein>
    <submittedName>
        <fullName evidence="8">Low-density lipoprotein receptor- protein 1B</fullName>
    </submittedName>
</protein>
<dbReference type="SUPFAM" id="SSF57184">
    <property type="entry name" value="Growth factor receptor domain"/>
    <property type="match status" value="1"/>
</dbReference>
<comment type="caution">
    <text evidence="5">Lacks conserved residue(s) required for the propagation of feature annotation.</text>
</comment>
<dbReference type="SMART" id="SM00179">
    <property type="entry name" value="EGF_CA"/>
    <property type="match status" value="3"/>
</dbReference>
<dbReference type="Pfam" id="PF01477">
    <property type="entry name" value="PLAT"/>
    <property type="match status" value="1"/>
</dbReference>
<dbReference type="Proteomes" id="UP001163046">
    <property type="component" value="Unassembled WGS sequence"/>
</dbReference>
<dbReference type="InterPro" id="IPR000152">
    <property type="entry name" value="EGF-type_Asp/Asn_hydroxyl_site"/>
</dbReference>
<dbReference type="InterPro" id="IPR052235">
    <property type="entry name" value="Nephronectin_domain"/>
</dbReference>
<dbReference type="Pfam" id="PF07645">
    <property type="entry name" value="EGF_CA"/>
    <property type="match status" value="3"/>
</dbReference>
<feature type="signal peptide" evidence="6">
    <location>
        <begin position="1"/>
        <end position="27"/>
    </location>
</feature>
<keyword evidence="9" id="KW-1185">Reference proteome</keyword>
<feature type="domain" description="EGF-like" evidence="7">
    <location>
        <begin position="207"/>
        <end position="246"/>
    </location>
</feature>
<keyword evidence="8" id="KW-0675">Receptor</keyword>
<dbReference type="InterPro" id="IPR018097">
    <property type="entry name" value="EGF_Ca-bd_CS"/>
</dbReference>
<reference evidence="8" key="1">
    <citation type="submission" date="2023-01" db="EMBL/GenBank/DDBJ databases">
        <title>Genome assembly of the deep-sea coral Lophelia pertusa.</title>
        <authorList>
            <person name="Herrera S."/>
            <person name="Cordes E."/>
        </authorList>
    </citation>
    <scope>NUCLEOTIDE SEQUENCE</scope>
    <source>
        <strain evidence="8">USNM1676648</strain>
        <tissue evidence="8">Polyp</tissue>
    </source>
</reference>
<keyword evidence="4" id="KW-1015">Disulfide bond</keyword>
<dbReference type="InterPro" id="IPR009030">
    <property type="entry name" value="Growth_fac_rcpt_cys_sf"/>
</dbReference>
<dbReference type="FunFam" id="2.10.25.10:FF:000038">
    <property type="entry name" value="Fibrillin 2"/>
    <property type="match status" value="2"/>
</dbReference>
<evidence type="ECO:0000256" key="6">
    <source>
        <dbReference type="SAM" id="SignalP"/>
    </source>
</evidence>
<dbReference type="InterPro" id="IPR000742">
    <property type="entry name" value="EGF"/>
</dbReference>
<evidence type="ECO:0000313" key="8">
    <source>
        <dbReference type="EMBL" id="KAJ7357705.1"/>
    </source>
</evidence>
<dbReference type="PROSITE" id="PS00010">
    <property type="entry name" value="ASX_HYDROXYL"/>
    <property type="match status" value="3"/>
</dbReference>
<name>A0A9X0CJU6_9CNID</name>
<sequence length="259" mass="29075">MDGGAYHNMRVFYVLSLLIFAYTQVHGTSYAIKVTTSPRLFSGTDARVSVNLIGANDDSTGSIRLHNSIWDFETGRTDTFHRDAKFVGHLKAVKITVSFSGSPLYTFYFNKWIPAWRWTTAYEQNECRAGIALCQHVCVDTKSNYNCACHKGYELDGRYKCQDLNECVTGRHECEPQSTSCSNNLGSYTCQCKNGYQPNQSLYKCQDVNECNTGNHKCDNQTTTCSNVLGSYTCLCKDGYQPDQSLYKCHGKLTCCLNG</sequence>
<dbReference type="SUPFAM" id="SSF49723">
    <property type="entry name" value="Lipase/lipooxygenase domain (PLAT/LH2 domain)"/>
    <property type="match status" value="1"/>
</dbReference>
<dbReference type="Gene3D" id="2.40.180.10">
    <property type="entry name" value="Catalase core domain"/>
    <property type="match status" value="1"/>
</dbReference>
<dbReference type="PROSITE" id="PS01187">
    <property type="entry name" value="EGF_CA"/>
    <property type="match status" value="1"/>
</dbReference>
<dbReference type="GO" id="GO:0005509">
    <property type="term" value="F:calcium ion binding"/>
    <property type="evidence" value="ECO:0007669"/>
    <property type="project" value="InterPro"/>
</dbReference>
<evidence type="ECO:0000313" key="9">
    <source>
        <dbReference type="Proteomes" id="UP001163046"/>
    </source>
</evidence>
<dbReference type="PROSITE" id="PS50026">
    <property type="entry name" value="EGF_3"/>
    <property type="match status" value="2"/>
</dbReference>
<dbReference type="InterPro" id="IPR049883">
    <property type="entry name" value="NOTCH1_EGF-like"/>
</dbReference>
<gene>
    <name evidence="8" type="primary">LRP1B_1</name>
    <name evidence="8" type="ORF">OS493_023841</name>
</gene>
<dbReference type="AlphaFoldDB" id="A0A9X0CJU6"/>
<keyword evidence="1 5" id="KW-0245">EGF-like domain</keyword>
<keyword evidence="3" id="KW-0677">Repeat</keyword>
<evidence type="ECO:0000256" key="2">
    <source>
        <dbReference type="ARBA" id="ARBA00022729"/>
    </source>
</evidence>
<keyword evidence="2 6" id="KW-0732">Signal</keyword>
<dbReference type="EMBL" id="MU827319">
    <property type="protein sequence ID" value="KAJ7357705.1"/>
    <property type="molecule type" value="Genomic_DNA"/>
</dbReference>
<evidence type="ECO:0000256" key="4">
    <source>
        <dbReference type="ARBA" id="ARBA00023157"/>
    </source>
</evidence>
<dbReference type="GO" id="GO:0005576">
    <property type="term" value="C:extracellular region"/>
    <property type="evidence" value="ECO:0007669"/>
    <property type="project" value="UniProtKB-SubCell"/>
</dbReference>
<dbReference type="InterPro" id="IPR001881">
    <property type="entry name" value="EGF-like_Ca-bd_dom"/>
</dbReference>
<dbReference type="PROSITE" id="PS01186">
    <property type="entry name" value="EGF_2"/>
    <property type="match status" value="1"/>
</dbReference>
<dbReference type="InterPro" id="IPR036392">
    <property type="entry name" value="PLAT/LH2_dom_sf"/>
</dbReference>
<evidence type="ECO:0000256" key="5">
    <source>
        <dbReference type="PROSITE-ProRule" id="PRU00076"/>
    </source>
</evidence>
<organism evidence="8 9">
    <name type="scientific">Desmophyllum pertusum</name>
    <dbReference type="NCBI Taxonomy" id="174260"/>
    <lineage>
        <taxon>Eukaryota</taxon>
        <taxon>Metazoa</taxon>
        <taxon>Cnidaria</taxon>
        <taxon>Anthozoa</taxon>
        <taxon>Hexacorallia</taxon>
        <taxon>Scleractinia</taxon>
        <taxon>Caryophylliina</taxon>
        <taxon>Caryophylliidae</taxon>
        <taxon>Desmophyllum</taxon>
    </lineage>
</organism>
<accession>A0A9X0CJU6</accession>
<feature type="chain" id="PRO_5040977685" evidence="6">
    <location>
        <begin position="28"/>
        <end position="259"/>
    </location>
</feature>
<evidence type="ECO:0000256" key="3">
    <source>
        <dbReference type="ARBA" id="ARBA00022737"/>
    </source>
</evidence>
<dbReference type="PANTHER" id="PTHR24050:SF27">
    <property type="entry name" value="FIBRILLIN-1"/>
    <property type="match status" value="1"/>
</dbReference>
<keyword evidence="8" id="KW-0449">Lipoprotein</keyword>
<dbReference type="SMART" id="SM00181">
    <property type="entry name" value="EGF"/>
    <property type="match status" value="3"/>
</dbReference>
<evidence type="ECO:0000256" key="1">
    <source>
        <dbReference type="ARBA" id="ARBA00022536"/>
    </source>
</evidence>
<dbReference type="InterPro" id="IPR001024">
    <property type="entry name" value="PLAT/LH2_dom"/>
</dbReference>
<proteinExistence type="predicted"/>
<comment type="caution">
    <text evidence="8">The sequence shown here is derived from an EMBL/GenBank/DDBJ whole genome shotgun (WGS) entry which is preliminary data.</text>
</comment>
<dbReference type="OrthoDB" id="5950867at2759"/>
<evidence type="ECO:0000259" key="7">
    <source>
        <dbReference type="PROSITE" id="PS50026"/>
    </source>
</evidence>
<dbReference type="PANTHER" id="PTHR24050">
    <property type="entry name" value="PA14 DOMAIN-CONTAINING PROTEIN"/>
    <property type="match status" value="1"/>
</dbReference>
<feature type="domain" description="EGF-like" evidence="7">
    <location>
        <begin position="163"/>
        <end position="202"/>
    </location>
</feature>
<dbReference type="CDD" id="cd00054">
    <property type="entry name" value="EGF_CA"/>
    <property type="match status" value="2"/>
</dbReference>
<dbReference type="Gene3D" id="2.10.25.10">
    <property type="entry name" value="Laminin"/>
    <property type="match status" value="3"/>
</dbReference>